<name>A0A382YMU6_9ZZZZ</name>
<proteinExistence type="predicted"/>
<gene>
    <name evidence="1" type="ORF">METZ01_LOCUS437019</name>
</gene>
<protein>
    <submittedName>
        <fullName evidence="1">Uncharacterized protein</fullName>
    </submittedName>
</protein>
<evidence type="ECO:0000313" key="1">
    <source>
        <dbReference type="EMBL" id="SVD84165.1"/>
    </source>
</evidence>
<organism evidence="1">
    <name type="scientific">marine metagenome</name>
    <dbReference type="NCBI Taxonomy" id="408172"/>
    <lineage>
        <taxon>unclassified sequences</taxon>
        <taxon>metagenomes</taxon>
        <taxon>ecological metagenomes</taxon>
    </lineage>
</organism>
<dbReference type="EMBL" id="UINC01176842">
    <property type="protein sequence ID" value="SVD84165.1"/>
    <property type="molecule type" value="Genomic_DNA"/>
</dbReference>
<dbReference type="AlphaFoldDB" id="A0A382YMU6"/>
<sequence>MGELHEKFKIIIKLLELHFPFSMFHTTGDKAVPFGREYLVKIVGDRVSYMTDLFLDPHSVEIMNVFAVDIRNHRFCLLVLIPLRNSKRTTKSVTEANRT</sequence>
<reference evidence="1" key="1">
    <citation type="submission" date="2018-05" db="EMBL/GenBank/DDBJ databases">
        <authorList>
            <person name="Lanie J.A."/>
            <person name="Ng W.-L."/>
            <person name="Kazmierczak K.M."/>
            <person name="Andrzejewski T.M."/>
            <person name="Davidsen T.M."/>
            <person name="Wayne K.J."/>
            <person name="Tettelin H."/>
            <person name="Glass J.I."/>
            <person name="Rusch D."/>
            <person name="Podicherti R."/>
            <person name="Tsui H.-C.T."/>
            <person name="Winkler M.E."/>
        </authorList>
    </citation>
    <scope>NUCLEOTIDE SEQUENCE</scope>
</reference>
<feature type="non-terminal residue" evidence="1">
    <location>
        <position position="99"/>
    </location>
</feature>
<accession>A0A382YMU6</accession>